<evidence type="ECO:0000256" key="4">
    <source>
        <dbReference type="ARBA" id="ARBA00023129"/>
    </source>
</evidence>
<dbReference type="EMBL" id="PSQE01000004">
    <property type="protein sequence ID" value="RHN61441.1"/>
    <property type="molecule type" value="Genomic_DNA"/>
</dbReference>
<evidence type="ECO:0000256" key="5">
    <source>
        <dbReference type="ARBA" id="ARBA00023157"/>
    </source>
</evidence>
<dbReference type="GO" id="GO:0005783">
    <property type="term" value="C:endoplasmic reticulum"/>
    <property type="evidence" value="ECO:0007669"/>
    <property type="project" value="UniProtKB-ARBA"/>
</dbReference>
<protein>
    <submittedName>
        <fullName evidence="7">Nutrient reservoir protein, putative</fullName>
    </submittedName>
    <submittedName>
        <fullName evidence="8">Putative 11-S seed storage protein, plant</fullName>
    </submittedName>
</protein>
<accession>G7JMA3</accession>
<dbReference type="PaxDb" id="3880-AES89346"/>
<dbReference type="EMBL" id="CM001220">
    <property type="protein sequence ID" value="AES89346.1"/>
    <property type="molecule type" value="Genomic_DNA"/>
</dbReference>
<evidence type="ECO:0000256" key="2">
    <source>
        <dbReference type="ARBA" id="ARBA00007178"/>
    </source>
</evidence>
<dbReference type="Proteomes" id="UP000002051">
    <property type="component" value="Chromosome 4"/>
</dbReference>
<reference evidence="8" key="5">
    <citation type="journal article" date="2018" name="Nat. Plants">
        <title>Whole-genome landscape of Medicago truncatula symbiotic genes.</title>
        <authorList>
            <person name="Pecrix Y."/>
            <person name="Gamas P."/>
            <person name="Carrere S."/>
        </authorList>
    </citation>
    <scope>NUCLEOTIDE SEQUENCE</scope>
    <source>
        <tissue evidence="8">Leaves</tissue>
    </source>
</reference>
<dbReference type="AlphaFoldDB" id="G7JMA3"/>
<keyword evidence="5" id="KW-1015">Disulfide bond</keyword>
<dbReference type="PANTHER" id="PTHR31189">
    <property type="entry name" value="OS03G0336100 PROTEIN-RELATED"/>
    <property type="match status" value="1"/>
</dbReference>
<dbReference type="OrthoDB" id="336321at2759"/>
<dbReference type="SUPFAM" id="SSF51182">
    <property type="entry name" value="RmlC-like cupins"/>
    <property type="match status" value="1"/>
</dbReference>
<reference evidence="11" key="4">
    <citation type="journal article" date="2018" name="Nat. Plants">
        <title>Whole-genome landscape of Medicago truncatula symbiotic genes.</title>
        <authorList>
            <person name="Pecrix Y."/>
            <person name="Staton S.E."/>
            <person name="Sallet E."/>
            <person name="Lelandais-Briere C."/>
            <person name="Moreau S."/>
            <person name="Carrere S."/>
            <person name="Blein T."/>
            <person name="Jardinaud M.F."/>
            <person name="Latrasse D."/>
            <person name="Zouine M."/>
            <person name="Zahm M."/>
            <person name="Kreplak J."/>
            <person name="Mayjonade B."/>
            <person name="Satge C."/>
            <person name="Perez M."/>
            <person name="Cauet S."/>
            <person name="Marande W."/>
            <person name="Chantry-Darmon C."/>
            <person name="Lopez-Roques C."/>
            <person name="Bouchez O."/>
            <person name="Berard A."/>
            <person name="Debelle F."/>
            <person name="Munos S."/>
            <person name="Bendahmane A."/>
            <person name="Berges H."/>
            <person name="Niebel A."/>
            <person name="Buitink J."/>
            <person name="Frugier F."/>
            <person name="Benhamed M."/>
            <person name="Crespi M."/>
            <person name="Gouzy J."/>
            <person name="Gamas P."/>
        </authorList>
    </citation>
    <scope>NUCLEOTIDE SEQUENCE [LARGE SCALE GENOMIC DNA]</scope>
    <source>
        <strain evidence="11">cv. Jemalong A17</strain>
    </source>
</reference>
<dbReference type="PANTHER" id="PTHR31189:SF62">
    <property type="entry name" value="OS01G0976200 PROTEIN"/>
    <property type="match status" value="1"/>
</dbReference>
<dbReference type="GO" id="GO:0000326">
    <property type="term" value="C:protein storage vacuole"/>
    <property type="evidence" value="ECO:0007669"/>
    <property type="project" value="UniProtKB-ARBA"/>
</dbReference>
<dbReference type="eggNOG" id="ENOG502QSNZ">
    <property type="taxonomic scope" value="Eukaryota"/>
</dbReference>
<dbReference type="CDD" id="cd02242">
    <property type="entry name" value="cupin_11S_legumin_N"/>
    <property type="match status" value="1"/>
</dbReference>
<proteinExistence type="inferred from homology"/>
<evidence type="ECO:0000259" key="6">
    <source>
        <dbReference type="SMART" id="SM00835"/>
    </source>
</evidence>
<dbReference type="KEGG" id="mtr:11443222"/>
<reference evidence="7 10" key="2">
    <citation type="journal article" date="2014" name="BMC Genomics">
        <title>An improved genome release (version Mt4.0) for the model legume Medicago truncatula.</title>
        <authorList>
            <person name="Tang H."/>
            <person name="Krishnakumar V."/>
            <person name="Bidwell S."/>
            <person name="Rosen B."/>
            <person name="Chan A."/>
            <person name="Zhou S."/>
            <person name="Gentzbittel L."/>
            <person name="Childs K.L."/>
            <person name="Yandell M."/>
            <person name="Gundlach H."/>
            <person name="Mayer K.F."/>
            <person name="Schwartz D.C."/>
            <person name="Town C.D."/>
        </authorList>
    </citation>
    <scope>GENOME REANNOTATION</scope>
    <source>
        <strain evidence="9 10">cv. Jemalong A17</strain>
    </source>
</reference>
<evidence type="ECO:0000313" key="9">
    <source>
        <dbReference type="EnsemblPlants" id="AES89346"/>
    </source>
</evidence>
<dbReference type="STRING" id="3880.G7JMA3"/>
<comment type="function">
    <text evidence="1">This protein found in the seeds of many leguminous and non-leguminous plants is the source of sulfur-containing amino acids in seed meals.</text>
</comment>
<dbReference type="Proteomes" id="UP000265566">
    <property type="component" value="Chromosome 4"/>
</dbReference>
<dbReference type="InterPro" id="IPR050253">
    <property type="entry name" value="Seed_Storage-Functional"/>
</dbReference>
<feature type="domain" description="Cupin type-1" evidence="6">
    <location>
        <begin position="3"/>
        <end position="157"/>
    </location>
</feature>
<dbReference type="CDD" id="cd02243">
    <property type="entry name" value="cupin_11S_legumin_C"/>
    <property type="match status" value="1"/>
</dbReference>
<dbReference type="InterPro" id="IPR014710">
    <property type="entry name" value="RmlC-like_jellyroll"/>
</dbReference>
<dbReference type="InterPro" id="IPR006045">
    <property type="entry name" value="Cupin_1"/>
</dbReference>
<keyword evidence="10" id="KW-1185">Reference proteome</keyword>
<dbReference type="Gene3D" id="2.60.120.10">
    <property type="entry name" value="Jelly Rolls"/>
    <property type="match status" value="2"/>
</dbReference>
<dbReference type="Pfam" id="PF00190">
    <property type="entry name" value="Cupin_1"/>
    <property type="match status" value="2"/>
</dbReference>
<dbReference type="SMART" id="SM00835">
    <property type="entry name" value="Cupin_1"/>
    <property type="match status" value="2"/>
</dbReference>
<dbReference type="EnsemblPlants" id="AES89346">
    <property type="protein sequence ID" value="AES89346"/>
    <property type="gene ID" value="MTR_4g072780"/>
</dbReference>
<keyword evidence="4" id="KW-0708">Seed storage protein</keyword>
<evidence type="ECO:0000313" key="8">
    <source>
        <dbReference type="EMBL" id="RHN61441.1"/>
    </source>
</evidence>
<comment type="similarity">
    <text evidence="2">Belongs to the 11S seed storage protein (globulins) family.</text>
</comment>
<organism evidence="7 10">
    <name type="scientific">Medicago truncatula</name>
    <name type="common">Barrel medic</name>
    <name type="synonym">Medicago tribuloides</name>
    <dbReference type="NCBI Taxonomy" id="3880"/>
    <lineage>
        <taxon>Eukaryota</taxon>
        <taxon>Viridiplantae</taxon>
        <taxon>Streptophyta</taxon>
        <taxon>Embryophyta</taxon>
        <taxon>Tracheophyta</taxon>
        <taxon>Spermatophyta</taxon>
        <taxon>Magnoliopsida</taxon>
        <taxon>eudicotyledons</taxon>
        <taxon>Gunneridae</taxon>
        <taxon>Pentapetalae</taxon>
        <taxon>rosids</taxon>
        <taxon>fabids</taxon>
        <taxon>Fabales</taxon>
        <taxon>Fabaceae</taxon>
        <taxon>Papilionoideae</taxon>
        <taxon>50 kb inversion clade</taxon>
        <taxon>NPAAA clade</taxon>
        <taxon>Hologalegina</taxon>
        <taxon>IRL clade</taxon>
        <taxon>Trifolieae</taxon>
        <taxon>Medicago</taxon>
    </lineage>
</organism>
<evidence type="ECO:0000313" key="11">
    <source>
        <dbReference type="Proteomes" id="UP000265566"/>
    </source>
</evidence>
<dbReference type="OMA" id="VTWWFNP"/>
<dbReference type="InterPro" id="IPR006044">
    <property type="entry name" value="11S_seedstore_pln"/>
</dbReference>
<dbReference type="FunFam" id="2.60.120.10:FF:000073">
    <property type="entry name" value="Glycinin G1"/>
    <property type="match status" value="1"/>
</dbReference>
<reference evidence="7 10" key="1">
    <citation type="journal article" date="2011" name="Nature">
        <title>The Medicago genome provides insight into the evolution of rhizobial symbioses.</title>
        <authorList>
            <person name="Young N.D."/>
            <person name="Debelle F."/>
            <person name="Oldroyd G.E."/>
            <person name="Geurts R."/>
            <person name="Cannon S.B."/>
            <person name="Udvardi M.K."/>
            <person name="Benedito V.A."/>
            <person name="Mayer K.F."/>
            <person name="Gouzy J."/>
            <person name="Schoof H."/>
            <person name="Van de Peer Y."/>
            <person name="Proost S."/>
            <person name="Cook D.R."/>
            <person name="Meyers B.C."/>
            <person name="Spannagl M."/>
            <person name="Cheung F."/>
            <person name="De Mita S."/>
            <person name="Krishnakumar V."/>
            <person name="Gundlach H."/>
            <person name="Zhou S."/>
            <person name="Mudge J."/>
            <person name="Bharti A.K."/>
            <person name="Murray J.D."/>
            <person name="Naoumkina M.A."/>
            <person name="Rosen B."/>
            <person name="Silverstein K.A."/>
            <person name="Tang H."/>
            <person name="Rombauts S."/>
            <person name="Zhao P.X."/>
            <person name="Zhou P."/>
            <person name="Barbe V."/>
            <person name="Bardou P."/>
            <person name="Bechner M."/>
            <person name="Bellec A."/>
            <person name="Berger A."/>
            <person name="Berges H."/>
            <person name="Bidwell S."/>
            <person name="Bisseling T."/>
            <person name="Choisne N."/>
            <person name="Couloux A."/>
            <person name="Denny R."/>
            <person name="Deshpande S."/>
            <person name="Dai X."/>
            <person name="Doyle J.J."/>
            <person name="Dudez A.M."/>
            <person name="Farmer A.D."/>
            <person name="Fouteau S."/>
            <person name="Franken C."/>
            <person name="Gibelin C."/>
            <person name="Gish J."/>
            <person name="Goldstein S."/>
            <person name="Gonzalez A.J."/>
            <person name="Green P.J."/>
            <person name="Hallab A."/>
            <person name="Hartog M."/>
            <person name="Hua A."/>
            <person name="Humphray S.J."/>
            <person name="Jeong D.H."/>
            <person name="Jing Y."/>
            <person name="Jocker A."/>
            <person name="Kenton S.M."/>
            <person name="Kim D.J."/>
            <person name="Klee K."/>
            <person name="Lai H."/>
            <person name="Lang C."/>
            <person name="Lin S."/>
            <person name="Macmil S.L."/>
            <person name="Magdelenat G."/>
            <person name="Matthews L."/>
            <person name="McCorrison J."/>
            <person name="Monaghan E.L."/>
            <person name="Mun J.H."/>
            <person name="Najar F.Z."/>
            <person name="Nicholson C."/>
            <person name="Noirot C."/>
            <person name="O'Bleness M."/>
            <person name="Paule C.R."/>
            <person name="Poulain J."/>
            <person name="Prion F."/>
            <person name="Qin B."/>
            <person name="Qu C."/>
            <person name="Retzel E.F."/>
            <person name="Riddle C."/>
            <person name="Sallet E."/>
            <person name="Samain S."/>
            <person name="Samson N."/>
            <person name="Sanders I."/>
            <person name="Saurat O."/>
            <person name="Scarpelli C."/>
            <person name="Schiex T."/>
            <person name="Segurens B."/>
            <person name="Severin A.J."/>
            <person name="Sherrier D.J."/>
            <person name="Shi R."/>
            <person name="Sims S."/>
            <person name="Singer S.R."/>
            <person name="Sinharoy S."/>
            <person name="Sterck L."/>
            <person name="Viollet A."/>
            <person name="Wang B.B."/>
            <person name="Wang K."/>
            <person name="Wang M."/>
            <person name="Wang X."/>
            <person name="Warfsmann J."/>
            <person name="Weissenbach J."/>
            <person name="White D.D."/>
            <person name="White J.D."/>
            <person name="Wiley G.B."/>
            <person name="Wincker P."/>
            <person name="Xing Y."/>
            <person name="Yang L."/>
            <person name="Yao Z."/>
            <person name="Ying F."/>
            <person name="Zhai J."/>
            <person name="Zhou L."/>
            <person name="Zuber A."/>
            <person name="Denarie J."/>
            <person name="Dixon R.A."/>
            <person name="May G.D."/>
            <person name="Schwartz D.C."/>
            <person name="Rogers J."/>
            <person name="Quetier F."/>
            <person name="Town C.D."/>
            <person name="Roe B.A."/>
        </authorList>
    </citation>
    <scope>NUCLEOTIDE SEQUENCE [LARGE SCALE GENOMIC DNA]</scope>
    <source>
        <strain evidence="7">A17</strain>
        <strain evidence="9 10">cv. Jemalong A17</strain>
    </source>
</reference>
<dbReference type="GO" id="GO:0045735">
    <property type="term" value="F:nutrient reservoir activity"/>
    <property type="evidence" value="ECO:0007669"/>
    <property type="project" value="UniProtKB-KW"/>
</dbReference>
<evidence type="ECO:0000313" key="7">
    <source>
        <dbReference type="EMBL" id="AES89346.1"/>
    </source>
</evidence>
<sequence length="356" mass="38430">MDIDLSPQLAKKVYGGDGGSYYAWSPSELPMLREGNIGAAKLALHKNGFAVPRYSDSSKVAYVLQGSGVAGIVLPESKEKVVAIKEGDALALPFGVVTWWYNKEDTELVVLFLGDTSKAHKAGEFTDFFLTGPNGIFTGFSTEFVGRAWDLDENNVKTLVGKQSAKGIVKLDGKISLPQPKEEHKKGMALNCLEAPLDVDIKNGGRVVVLNTKNLPLVGEVGLGADLVRIDGRSMCSPGFSCDSALQVTYIVRGSGRVQVVGVDGKRVLETTLKSGDLFIVPRFFVVSKIADNDGMEWFSIITTPNPVFTHMAGSSSVWKALSPTVLQAAFNVDPEVEKLFRSKRTADAIFFPPPN</sequence>
<dbReference type="PRINTS" id="PR00439">
    <property type="entry name" value="11SGLOBULIN"/>
</dbReference>
<keyword evidence="3" id="KW-0758">Storage protein</keyword>
<evidence type="ECO:0000256" key="1">
    <source>
        <dbReference type="ARBA" id="ARBA00003804"/>
    </source>
</evidence>
<dbReference type="Gramene" id="rna23910">
    <property type="protein sequence ID" value="RHN61441.1"/>
    <property type="gene ID" value="gene23910"/>
</dbReference>
<name>G7JMA3_MEDTR</name>
<feature type="domain" description="Cupin type-1" evidence="6">
    <location>
        <begin position="195"/>
        <end position="339"/>
    </location>
</feature>
<dbReference type="HOGENOM" id="CLU_026341_0_0_1"/>
<evidence type="ECO:0000313" key="10">
    <source>
        <dbReference type="Proteomes" id="UP000002051"/>
    </source>
</evidence>
<gene>
    <name evidence="9" type="primary">11443222</name>
    <name evidence="7" type="ordered locus">MTR_4g072780</name>
    <name evidence="8" type="ORF">MtrunA17_Chr4g0036721</name>
</gene>
<dbReference type="InterPro" id="IPR011051">
    <property type="entry name" value="RmlC_Cupin_sf"/>
</dbReference>
<evidence type="ECO:0000256" key="3">
    <source>
        <dbReference type="ARBA" id="ARBA00022761"/>
    </source>
</evidence>
<reference evidence="9" key="3">
    <citation type="submission" date="2015-04" db="UniProtKB">
        <authorList>
            <consortium name="EnsemblPlants"/>
        </authorList>
    </citation>
    <scope>IDENTIFICATION</scope>
    <source>
        <strain evidence="9">cv. Jemalong A17</strain>
    </source>
</reference>